<gene>
    <name evidence="1" type="ORF">AALB_3124</name>
</gene>
<accession>R9PNW4</accession>
<reference evidence="1" key="1">
    <citation type="journal article" date="2013" name="Genome Announc.">
        <title>Draft Genome Sequence of Agarivorans albus Strain MKT 106T, an Agarolytic Marine Bacterium.</title>
        <authorList>
            <person name="Yasuike M."/>
            <person name="Nakamura Y."/>
            <person name="Kai W."/>
            <person name="Fujiwara A."/>
            <person name="Fukui Y."/>
            <person name="Satomi M."/>
            <person name="Sano M."/>
        </authorList>
    </citation>
    <scope>NUCLEOTIDE SEQUENCE [LARGE SCALE GENOMIC DNA]</scope>
</reference>
<keyword evidence="2" id="KW-1185">Reference proteome</keyword>
<comment type="caution">
    <text evidence="1">The sequence shown here is derived from an EMBL/GenBank/DDBJ whole genome shotgun (WGS) entry which is preliminary data.</text>
</comment>
<dbReference type="Proteomes" id="UP000014461">
    <property type="component" value="Unassembled WGS sequence"/>
</dbReference>
<dbReference type="STRING" id="1331007.AALB_3124"/>
<evidence type="ECO:0000313" key="1">
    <source>
        <dbReference type="EMBL" id="GAD03044.1"/>
    </source>
</evidence>
<dbReference type="AlphaFoldDB" id="R9PNW4"/>
<proteinExistence type="predicted"/>
<sequence>MFFAAKTISKDQQTLESTKINIASIVIAGFVAFTSRSSL</sequence>
<organism evidence="1 2">
    <name type="scientific">Agarivorans albus MKT 106</name>
    <dbReference type="NCBI Taxonomy" id="1331007"/>
    <lineage>
        <taxon>Bacteria</taxon>
        <taxon>Pseudomonadati</taxon>
        <taxon>Pseudomonadota</taxon>
        <taxon>Gammaproteobacteria</taxon>
        <taxon>Alteromonadales</taxon>
        <taxon>Alteromonadaceae</taxon>
        <taxon>Agarivorans</taxon>
    </lineage>
</organism>
<name>R9PNW4_AGAAL</name>
<dbReference type="EMBL" id="BARX01000022">
    <property type="protein sequence ID" value="GAD03044.1"/>
    <property type="molecule type" value="Genomic_DNA"/>
</dbReference>
<protein>
    <submittedName>
        <fullName evidence="1">Uncharacterized protein</fullName>
    </submittedName>
</protein>
<evidence type="ECO:0000313" key="2">
    <source>
        <dbReference type="Proteomes" id="UP000014461"/>
    </source>
</evidence>